<evidence type="ECO:0000313" key="10">
    <source>
        <dbReference type="Proteomes" id="UP000030045"/>
    </source>
</evidence>
<dbReference type="SUPFAM" id="SSF56349">
    <property type="entry name" value="DNA breaking-rejoining enzymes"/>
    <property type="match status" value="1"/>
</dbReference>
<dbReference type="GO" id="GO:0044826">
    <property type="term" value="P:viral genome integration into host DNA"/>
    <property type="evidence" value="ECO:0007669"/>
    <property type="project" value="UniProtKB-KW"/>
</dbReference>
<proteinExistence type="inferred from homology"/>
<dbReference type="Pfam" id="PF00589">
    <property type="entry name" value="Phage_integrase"/>
    <property type="match status" value="1"/>
</dbReference>
<evidence type="ECO:0000256" key="5">
    <source>
        <dbReference type="ARBA" id="ARBA00022908"/>
    </source>
</evidence>
<keyword evidence="5" id="KW-0229">DNA integration</keyword>
<dbReference type="RefSeq" id="YP_009103173.1">
    <property type="nucleotide sequence ID" value="NC_025456.1"/>
</dbReference>
<dbReference type="PROSITE" id="PS51898">
    <property type="entry name" value="TYR_RECOMBINASE"/>
    <property type="match status" value="1"/>
</dbReference>
<evidence type="ECO:0000259" key="8">
    <source>
        <dbReference type="PROSITE" id="PS51898"/>
    </source>
</evidence>
<reference evidence="9 10" key="2">
    <citation type="journal article" date="2015" name="PLoS ONE">
        <title>Comparative Genomic and Phylogenomic Analyses Reveal a Conserved Core Genome Shared by Estuarine and Oceanic Cyanopodoviruses.</title>
        <authorList>
            <person name="Huang S."/>
            <person name="Zhang S."/>
            <person name="Jiao N."/>
            <person name="Chen F."/>
        </authorList>
    </citation>
    <scope>NUCLEOTIDE SEQUENCE [LARGE SCALE GENOMIC DNA]</scope>
</reference>
<evidence type="ECO:0000313" key="9">
    <source>
        <dbReference type="EMBL" id="AGK86518.1"/>
    </source>
</evidence>
<keyword evidence="7" id="KW-1179">Viral genome integration</keyword>
<evidence type="ECO:0000256" key="3">
    <source>
        <dbReference type="ARBA" id="ARBA00022679"/>
    </source>
</evidence>
<keyword evidence="10" id="KW-1185">Reference proteome</keyword>
<evidence type="ECO:0000256" key="4">
    <source>
        <dbReference type="ARBA" id="ARBA00022801"/>
    </source>
</evidence>
<dbReference type="GO" id="GO:0016740">
    <property type="term" value="F:transferase activity"/>
    <property type="evidence" value="ECO:0007669"/>
    <property type="project" value="UniProtKB-KW"/>
</dbReference>
<dbReference type="Gene3D" id="1.10.443.10">
    <property type="entry name" value="Intergrase catalytic core"/>
    <property type="match status" value="1"/>
</dbReference>
<dbReference type="GO" id="GO:0003677">
    <property type="term" value="F:DNA binding"/>
    <property type="evidence" value="ECO:0007669"/>
    <property type="project" value="InterPro"/>
</dbReference>
<comment type="similarity">
    <text evidence="1">Belongs to the 'phage' integrase family.</text>
</comment>
<dbReference type="CDD" id="cd00796">
    <property type="entry name" value="INT_Rci_Hp1_C"/>
    <property type="match status" value="1"/>
</dbReference>
<keyword evidence="4" id="KW-0378">Hydrolase</keyword>
<accession>A0A096VKD7</accession>
<name>A0A096VKD7_9CAUD</name>
<dbReference type="OrthoDB" id="15958at10239"/>
<reference evidence="10" key="1">
    <citation type="submission" date="2012-12" db="EMBL/GenBank/DDBJ databases">
        <title>Genomics of marine cyanopodoviruses.</title>
        <authorList>
            <person name="Huang S."/>
            <person name="Chen F."/>
        </authorList>
    </citation>
    <scope>NUCLEOTIDE SEQUENCE [LARGE SCALE GENOMIC DNA]</scope>
</reference>
<keyword evidence="6" id="KW-0233">DNA recombination</keyword>
<dbReference type="KEGG" id="vg:22112092"/>
<dbReference type="PANTHER" id="PTHR30349:SF64">
    <property type="entry name" value="PROPHAGE INTEGRASE INTD-RELATED"/>
    <property type="match status" value="1"/>
</dbReference>
<evidence type="ECO:0000256" key="2">
    <source>
        <dbReference type="ARBA" id="ARBA00016082"/>
    </source>
</evidence>
<dbReference type="Proteomes" id="UP000030045">
    <property type="component" value="Segment"/>
</dbReference>
<organism evidence="9 10">
    <name type="scientific">Synechococcus phage S-CBP1</name>
    <dbReference type="NCBI Taxonomy" id="1273711"/>
    <lineage>
        <taxon>Viruses</taxon>
        <taxon>Duplodnaviria</taxon>
        <taxon>Heunggongvirae</taxon>
        <taxon>Uroviricota</taxon>
        <taxon>Caudoviricetes</taxon>
        <taxon>Autographivirales</taxon>
        <taxon>Sechaudvirinae</taxon>
        <taxon>Angmobvirus</taxon>
        <taxon>Angmobvirus SCBP1</taxon>
    </lineage>
</organism>
<keyword evidence="7" id="KW-1160">Virus entry into host cell</keyword>
<dbReference type="InterPro" id="IPR050090">
    <property type="entry name" value="Tyrosine_recombinase_XerCD"/>
</dbReference>
<sequence>MEIKTWGQALDYTLSTRHTWRHGNGRKTALINAGHFTSSVGLSFPVRKIDQPLLTRVAIELEDAGKSDATINRVVSAVSTVLNHCAFDGLIPSPPKFRRRKENEGRVLYYTKDEVHRLVDLSTNVLQRDDLAEITLFAAYHGLRQGEILKLRNKDIDLVTKRITVGGEAEVTTKAGNVRVIPIHDSCIKLLHNRCSQSSGHVRIFGDEWRDKDQLLRNFRKINNLLPKPDGYVFHTLRHSYATWLADAGVPIRTIMYLLGHKRIETTLRYAKATDSALVEAVTAI</sequence>
<dbReference type="GO" id="GO:0006310">
    <property type="term" value="P:DNA recombination"/>
    <property type="evidence" value="ECO:0007669"/>
    <property type="project" value="UniProtKB-KW"/>
</dbReference>
<feature type="domain" description="Tyr recombinase" evidence="8">
    <location>
        <begin position="105"/>
        <end position="283"/>
    </location>
</feature>
<dbReference type="GO" id="GO:0015074">
    <property type="term" value="P:DNA integration"/>
    <property type="evidence" value="ECO:0007669"/>
    <property type="project" value="UniProtKB-KW"/>
</dbReference>
<gene>
    <name evidence="9" type="ORF">S-CBP1_0012</name>
</gene>
<evidence type="ECO:0000256" key="7">
    <source>
        <dbReference type="ARBA" id="ARBA00023195"/>
    </source>
</evidence>
<dbReference type="InterPro" id="IPR013762">
    <property type="entry name" value="Integrase-like_cat_sf"/>
</dbReference>
<dbReference type="GO" id="GO:0016787">
    <property type="term" value="F:hydrolase activity"/>
    <property type="evidence" value="ECO:0007669"/>
    <property type="project" value="UniProtKB-KW"/>
</dbReference>
<dbReference type="InterPro" id="IPR011010">
    <property type="entry name" value="DNA_brk_join_enz"/>
</dbReference>
<dbReference type="GO" id="GO:0075713">
    <property type="term" value="P:establishment of integrated proviral latency"/>
    <property type="evidence" value="ECO:0007669"/>
    <property type="project" value="UniProtKB-KW"/>
</dbReference>
<dbReference type="InterPro" id="IPR002104">
    <property type="entry name" value="Integrase_catalytic"/>
</dbReference>
<evidence type="ECO:0000256" key="1">
    <source>
        <dbReference type="ARBA" id="ARBA00008857"/>
    </source>
</evidence>
<keyword evidence="3" id="KW-0808">Transferase</keyword>
<protein>
    <recommendedName>
        <fullName evidence="2">Integrase</fullName>
    </recommendedName>
</protein>
<dbReference type="GeneID" id="22112092"/>
<dbReference type="EMBL" id="KC310802">
    <property type="protein sequence ID" value="AGK86518.1"/>
    <property type="molecule type" value="Genomic_DNA"/>
</dbReference>
<evidence type="ECO:0000256" key="6">
    <source>
        <dbReference type="ARBA" id="ARBA00023172"/>
    </source>
</evidence>
<dbReference type="PANTHER" id="PTHR30349">
    <property type="entry name" value="PHAGE INTEGRASE-RELATED"/>
    <property type="match status" value="1"/>
</dbReference>